<proteinExistence type="predicted"/>
<accession>A0A5N6Q9Q6</accession>
<dbReference type="SMART" id="SM00248">
    <property type="entry name" value="ANK"/>
    <property type="match status" value="5"/>
</dbReference>
<dbReference type="InterPro" id="IPR002110">
    <property type="entry name" value="Ankyrin_rpt"/>
</dbReference>
<dbReference type="Gene3D" id="1.25.40.20">
    <property type="entry name" value="Ankyrin repeat-containing domain"/>
    <property type="match status" value="2"/>
</dbReference>
<keyword evidence="1" id="KW-0040">ANK repeat</keyword>
<keyword evidence="3" id="KW-1133">Transmembrane helix</keyword>
<dbReference type="Proteomes" id="UP000327013">
    <property type="component" value="Chromosome 1"/>
</dbReference>
<evidence type="ECO:0000313" key="6">
    <source>
        <dbReference type="Proteomes" id="UP000327013"/>
    </source>
</evidence>
<keyword evidence="6" id="KW-1185">Reference proteome</keyword>
<dbReference type="AlphaFoldDB" id="A0A5N6Q9Q6"/>
<name>A0A5N6Q9Q6_9ROSI</name>
<evidence type="ECO:0000313" key="5">
    <source>
        <dbReference type="EMBL" id="KAE7995339.1"/>
    </source>
</evidence>
<dbReference type="PROSITE" id="PS50297">
    <property type="entry name" value="ANK_REP_REGION"/>
    <property type="match status" value="1"/>
</dbReference>
<sequence>MSKKGVARMSEQYQAASEKKWEKLEDFCVETGTVGFPITVTGDTALHIAVLHSKSVKLVSTLLKITPIGVTNNRGDTVLHEAAGVGDIEMAKLLLKEDEGQIDVKNKRGETPLFRAAAFGQTEMVELLAGRAMKRGTMKNHIRRRGSSILHIAVLSRYFDTAWKLLKIDDSLQSLRDQSGMTCLQLLANMPSVFKSGFPMNKWEWLLYHCMLSDKIYTLLESTINLLSCSKDLEVGCGRCCSPQFNTRDISRIYFALWRCIAQGFPSIENLWEKKRQHKKAVKLANHLARNEYMTCTGKNPRDRPPDKDEEEEGTDKPENVLPLTTISCSESPLLSAARNGIIEIVDVILKLYPDSIEVINERDENIFHLVVRYRRKKIFDLLQTWPKPTTSRLRRRFNCDGDSILHQAAYLRVRQLKDRPGEALRMQSEIQWFERVRKIVPPHFINHRNKKQQTADKLFSGEHKDLINDGQKWIDQTTKACTIVAVLIATVAYTCAYTTPGGSNSKTGHPLLLKETPFRTFTTSDTLSLCFSLTSVVLFFSIMTSKMDQEDFRRSLPLKLVLGLTTLFLAVASMMVAFAATLVLMVGKRLHSAATPVYTVACCPVALFLVLEFPLYLNIAWYTVRDMRESFIDSLPFGKHKEARIKIST</sequence>
<evidence type="ECO:0000256" key="1">
    <source>
        <dbReference type="PROSITE-ProRule" id="PRU00023"/>
    </source>
</evidence>
<dbReference type="InterPro" id="IPR026961">
    <property type="entry name" value="PGG_dom"/>
</dbReference>
<feature type="transmembrane region" description="Helical" evidence="3">
    <location>
        <begin position="481"/>
        <end position="501"/>
    </location>
</feature>
<dbReference type="PANTHER" id="PTHR24177:SF344">
    <property type="entry name" value="PGG DOMAIN-CONTAINING PROTEIN"/>
    <property type="match status" value="1"/>
</dbReference>
<feature type="transmembrane region" description="Helical" evidence="3">
    <location>
        <begin position="561"/>
        <end position="586"/>
    </location>
</feature>
<dbReference type="GO" id="GO:0016020">
    <property type="term" value="C:membrane"/>
    <property type="evidence" value="ECO:0007669"/>
    <property type="project" value="TreeGrafter"/>
</dbReference>
<evidence type="ECO:0000259" key="4">
    <source>
        <dbReference type="Pfam" id="PF13962"/>
    </source>
</evidence>
<dbReference type="OrthoDB" id="1923662at2759"/>
<feature type="repeat" description="ANK" evidence="1">
    <location>
        <begin position="74"/>
        <end position="96"/>
    </location>
</feature>
<dbReference type="Pfam" id="PF13962">
    <property type="entry name" value="PGG"/>
    <property type="match status" value="1"/>
</dbReference>
<reference evidence="5 6" key="1">
    <citation type="submission" date="2019-06" db="EMBL/GenBank/DDBJ databases">
        <title>A chromosomal-level reference genome of Carpinus fangiana (Coryloideae, Betulaceae).</title>
        <authorList>
            <person name="Yang X."/>
            <person name="Wang Z."/>
            <person name="Zhang L."/>
            <person name="Hao G."/>
            <person name="Liu J."/>
            <person name="Yang Y."/>
        </authorList>
    </citation>
    <scope>NUCLEOTIDE SEQUENCE [LARGE SCALE GENOMIC DNA]</scope>
    <source>
        <strain evidence="5">Cfa_2016G</strain>
        <tissue evidence="5">Leaf</tissue>
    </source>
</reference>
<gene>
    <name evidence="5" type="ORF">FH972_000148</name>
</gene>
<dbReference type="InterPro" id="IPR036770">
    <property type="entry name" value="Ankyrin_rpt-contain_sf"/>
</dbReference>
<evidence type="ECO:0000256" key="3">
    <source>
        <dbReference type="SAM" id="Phobius"/>
    </source>
</evidence>
<dbReference type="PROSITE" id="PS50088">
    <property type="entry name" value="ANK_REPEAT"/>
    <property type="match status" value="1"/>
</dbReference>
<evidence type="ECO:0000256" key="2">
    <source>
        <dbReference type="SAM" id="MobiDB-lite"/>
    </source>
</evidence>
<dbReference type="EMBL" id="CM017321">
    <property type="protein sequence ID" value="KAE7995339.1"/>
    <property type="molecule type" value="Genomic_DNA"/>
</dbReference>
<feature type="transmembrane region" description="Helical" evidence="3">
    <location>
        <begin position="598"/>
        <end position="620"/>
    </location>
</feature>
<keyword evidence="3" id="KW-0472">Membrane</keyword>
<protein>
    <recommendedName>
        <fullName evidence="4">PGG domain-containing protein</fullName>
    </recommendedName>
</protein>
<dbReference type="PANTHER" id="PTHR24177">
    <property type="entry name" value="CASKIN"/>
    <property type="match status" value="1"/>
</dbReference>
<dbReference type="Pfam" id="PF12796">
    <property type="entry name" value="Ank_2"/>
    <property type="match status" value="1"/>
</dbReference>
<feature type="transmembrane region" description="Helical" evidence="3">
    <location>
        <begin position="521"/>
        <end position="541"/>
    </location>
</feature>
<organism evidence="5 6">
    <name type="scientific">Carpinus fangiana</name>
    <dbReference type="NCBI Taxonomy" id="176857"/>
    <lineage>
        <taxon>Eukaryota</taxon>
        <taxon>Viridiplantae</taxon>
        <taxon>Streptophyta</taxon>
        <taxon>Embryophyta</taxon>
        <taxon>Tracheophyta</taxon>
        <taxon>Spermatophyta</taxon>
        <taxon>Magnoliopsida</taxon>
        <taxon>eudicotyledons</taxon>
        <taxon>Gunneridae</taxon>
        <taxon>Pentapetalae</taxon>
        <taxon>rosids</taxon>
        <taxon>fabids</taxon>
        <taxon>Fagales</taxon>
        <taxon>Betulaceae</taxon>
        <taxon>Carpinus</taxon>
    </lineage>
</organism>
<dbReference type="SUPFAM" id="SSF48403">
    <property type="entry name" value="Ankyrin repeat"/>
    <property type="match status" value="2"/>
</dbReference>
<keyword evidence="3" id="KW-0812">Transmembrane</keyword>
<feature type="domain" description="PGG" evidence="4">
    <location>
        <begin position="473"/>
        <end position="585"/>
    </location>
</feature>
<feature type="region of interest" description="Disordered" evidence="2">
    <location>
        <begin position="295"/>
        <end position="321"/>
    </location>
</feature>